<dbReference type="Gene3D" id="3.10.10.10">
    <property type="entry name" value="HIV Type 1 Reverse Transcriptase, subunit A, domain 1"/>
    <property type="match status" value="1"/>
</dbReference>
<evidence type="ECO:0008006" key="14">
    <source>
        <dbReference type="Google" id="ProtNLM"/>
    </source>
</evidence>
<evidence type="ECO:0000256" key="1">
    <source>
        <dbReference type="ARBA" id="ARBA00022679"/>
    </source>
</evidence>
<keyword evidence="13" id="KW-1185">Reference proteome</keyword>
<evidence type="ECO:0000256" key="2">
    <source>
        <dbReference type="ARBA" id="ARBA00022695"/>
    </source>
</evidence>
<dbReference type="Gene3D" id="2.40.70.10">
    <property type="entry name" value="Acid Proteases"/>
    <property type="match status" value="1"/>
</dbReference>
<evidence type="ECO:0000256" key="8">
    <source>
        <dbReference type="SAM" id="MobiDB-lite"/>
    </source>
</evidence>
<keyword evidence="6" id="KW-0863">Zinc-finger</keyword>
<dbReference type="Gene3D" id="4.10.60.10">
    <property type="entry name" value="Zinc finger, CCHC-type"/>
    <property type="match status" value="1"/>
</dbReference>
<dbReference type="SUPFAM" id="SSF57756">
    <property type="entry name" value="Retrovirus zinc finger-like domains"/>
    <property type="match status" value="1"/>
</dbReference>
<dbReference type="EnsemblMetazoa" id="AALFPA23_023404.R34830">
    <property type="protein sequence ID" value="AALFPA23_023404.P34830"/>
    <property type="gene ID" value="AALFPA23_023404"/>
</dbReference>
<dbReference type="InterPro" id="IPR036875">
    <property type="entry name" value="Znf_CCHC_sf"/>
</dbReference>
<dbReference type="PANTHER" id="PTHR37984">
    <property type="entry name" value="PROTEIN CBG26694"/>
    <property type="match status" value="1"/>
</dbReference>
<evidence type="ECO:0000313" key="12">
    <source>
        <dbReference type="EnsemblMetazoa" id="AALFPA23_023404.P34830"/>
    </source>
</evidence>
<dbReference type="Gene3D" id="3.30.70.270">
    <property type="match status" value="2"/>
</dbReference>
<evidence type="ECO:0000256" key="4">
    <source>
        <dbReference type="ARBA" id="ARBA00022759"/>
    </source>
</evidence>
<dbReference type="SMART" id="SM00343">
    <property type="entry name" value="ZnF_C2HC"/>
    <property type="match status" value="2"/>
</dbReference>
<reference evidence="13" key="1">
    <citation type="journal article" date="2015" name="Proc. Natl. Acad. Sci. U.S.A.">
        <title>Genome sequence of the Asian Tiger mosquito, Aedes albopictus, reveals insights into its biology, genetics, and evolution.</title>
        <authorList>
            <person name="Chen X.G."/>
            <person name="Jiang X."/>
            <person name="Gu J."/>
            <person name="Xu M."/>
            <person name="Wu Y."/>
            <person name="Deng Y."/>
            <person name="Zhang C."/>
            <person name="Bonizzoni M."/>
            <person name="Dermauw W."/>
            <person name="Vontas J."/>
            <person name="Armbruster P."/>
            <person name="Huang X."/>
            <person name="Yang Y."/>
            <person name="Zhang H."/>
            <person name="He W."/>
            <person name="Peng H."/>
            <person name="Liu Y."/>
            <person name="Wu K."/>
            <person name="Chen J."/>
            <person name="Lirakis M."/>
            <person name="Topalis P."/>
            <person name="Van Leeuwen T."/>
            <person name="Hall A.B."/>
            <person name="Jiang X."/>
            <person name="Thorpe C."/>
            <person name="Mueller R.L."/>
            <person name="Sun C."/>
            <person name="Waterhouse R.M."/>
            <person name="Yan G."/>
            <person name="Tu Z.J."/>
            <person name="Fang X."/>
            <person name="James A.A."/>
        </authorList>
    </citation>
    <scope>NUCLEOTIDE SEQUENCE [LARGE SCALE GENOMIC DNA]</scope>
    <source>
        <strain evidence="13">Foshan</strain>
    </source>
</reference>
<reference evidence="12" key="2">
    <citation type="submission" date="2025-05" db="UniProtKB">
        <authorList>
            <consortium name="EnsemblMetazoa"/>
        </authorList>
    </citation>
    <scope>IDENTIFICATION</scope>
    <source>
        <strain evidence="12">Foshan</strain>
    </source>
</reference>
<keyword evidence="6" id="KW-0862">Zinc</keyword>
<evidence type="ECO:0000256" key="3">
    <source>
        <dbReference type="ARBA" id="ARBA00022722"/>
    </source>
</evidence>
<name>A0ABM2A0W7_AEDAL</name>
<evidence type="ECO:0000256" key="5">
    <source>
        <dbReference type="ARBA" id="ARBA00022801"/>
    </source>
</evidence>
<evidence type="ECO:0000256" key="6">
    <source>
        <dbReference type="PROSITE-ProRule" id="PRU00047"/>
    </source>
</evidence>
<feature type="domain" description="CCHC-type" evidence="9">
    <location>
        <begin position="308"/>
        <end position="323"/>
    </location>
</feature>
<feature type="compositionally biased region" description="Acidic residues" evidence="8">
    <location>
        <begin position="1"/>
        <end position="10"/>
    </location>
</feature>
<dbReference type="InterPro" id="IPR000477">
    <property type="entry name" value="RT_dom"/>
</dbReference>
<accession>A0ABM2A0W7</accession>
<dbReference type="PROSITE" id="PS50878">
    <property type="entry name" value="RT_POL"/>
    <property type="match status" value="1"/>
</dbReference>
<feature type="compositionally biased region" description="Basic and acidic residues" evidence="8">
    <location>
        <begin position="23"/>
        <end position="32"/>
    </location>
</feature>
<dbReference type="InterPro" id="IPR050951">
    <property type="entry name" value="Retrovirus_Pol_polyprotein"/>
</dbReference>
<evidence type="ECO:0000259" key="11">
    <source>
        <dbReference type="PROSITE" id="PS50878"/>
    </source>
</evidence>
<keyword evidence="1" id="KW-0808">Transferase</keyword>
<dbReference type="InterPro" id="IPR001878">
    <property type="entry name" value="Znf_CCHC"/>
</dbReference>
<evidence type="ECO:0000256" key="7">
    <source>
        <dbReference type="SAM" id="Coils"/>
    </source>
</evidence>
<dbReference type="GeneID" id="115257017"/>
<dbReference type="PROSITE" id="PS50158">
    <property type="entry name" value="ZF_CCHC"/>
    <property type="match status" value="2"/>
</dbReference>
<feature type="coiled-coil region" evidence="7">
    <location>
        <begin position="57"/>
        <end position="84"/>
    </location>
</feature>
<feature type="domain" description="Reverse transcriptase" evidence="11">
    <location>
        <begin position="570"/>
        <end position="751"/>
    </location>
</feature>
<dbReference type="InterPro" id="IPR043128">
    <property type="entry name" value="Rev_trsase/Diguanyl_cyclase"/>
</dbReference>
<dbReference type="SUPFAM" id="SSF50630">
    <property type="entry name" value="Acid proteases"/>
    <property type="match status" value="1"/>
</dbReference>
<sequence length="833" mass="94497">MSETESDLSFEEASGRLSVVGDTDPRDSEKVRIPRANDLPPNVADRRKKQSVKLKMEEQYRAEIEALKEELAQIKLSTQTASQAVASSSSMGNLTRMPDFRELKEYVSTFDPKVPSCLAADIWVKSIDDTGDVYQWSSAVRLHCARLNLGGCAKLWLDSCPSAMRDWATFKIEIVKGFPSKKNPIYYHNLLSSRKWKTGETVEEYVYEMMALGRKGGFDEETTVTYITSGLRQYVKRSGMALSKVSTVEQLLEELRWIDTVDAVAVTKVADTTPTVYSAQRKGESSSEVCFQCHQAGHIARRCPRVMCHLCKRDGHMRNECPNVGPKRDVKASTPRPIRVVDQKSAFVKNVLVGGVSMRALVDTGGKVSTIQEKFAKNVGEVKPSQKVLRGFGKKEINVTSKVCAELQVDGVSLPVELQVVPTWVQDTAVILGEDIIDSDGLVMVKRKGDVKFEWEAPQKHQRPPREPRQRDSSVESAIAHMYAIDIDSKVEAITEDQINSDGSDECNSRLCELITNYRDCFAVNMREMGRATSAEMKISLMSAEPVFVKPRKLEYARESVLTELVHELLEAGIIAETESPYNSQVVLVPKKNNEFRMAIDYRLLNSRTIKDKFPMPDIESCLQKLAGADMFITVDLYSGYYQIPLEPESQNYTAFSTVDGHYRFLRMPFGLANGCAVFQRAMNKIVEKLRKQKVIIVAYIDDLILWGESEEELLFKFERLLVALREEGFTINLKKSYFFMRRVEVLGFEVSAEGFFRRFVQDYSIIAEPLFRLLRKEAEFVWEVEQQRAFEKLKQLLVRRPVLVLYDRSKLCAGTAAFSNRPSRFSSIPRCC</sequence>
<dbReference type="CDD" id="cd01647">
    <property type="entry name" value="RT_LTR"/>
    <property type="match status" value="1"/>
</dbReference>
<organism evidence="12 13">
    <name type="scientific">Aedes albopictus</name>
    <name type="common">Asian tiger mosquito</name>
    <name type="synonym">Stegomyia albopicta</name>
    <dbReference type="NCBI Taxonomy" id="7160"/>
    <lineage>
        <taxon>Eukaryota</taxon>
        <taxon>Metazoa</taxon>
        <taxon>Ecdysozoa</taxon>
        <taxon>Arthropoda</taxon>
        <taxon>Hexapoda</taxon>
        <taxon>Insecta</taxon>
        <taxon>Pterygota</taxon>
        <taxon>Neoptera</taxon>
        <taxon>Endopterygota</taxon>
        <taxon>Diptera</taxon>
        <taxon>Nematocera</taxon>
        <taxon>Culicoidea</taxon>
        <taxon>Culicidae</taxon>
        <taxon>Culicinae</taxon>
        <taxon>Aedini</taxon>
        <taxon>Aedes</taxon>
        <taxon>Stegomyia</taxon>
    </lineage>
</organism>
<dbReference type="RefSeq" id="XP_062703740.1">
    <property type="nucleotide sequence ID" value="XM_062847756.1"/>
</dbReference>
<keyword evidence="2" id="KW-0548">Nucleotidyltransferase</keyword>
<dbReference type="InterPro" id="IPR021109">
    <property type="entry name" value="Peptidase_aspartic_dom_sf"/>
</dbReference>
<evidence type="ECO:0000259" key="10">
    <source>
        <dbReference type="PROSITE" id="PS50175"/>
    </source>
</evidence>
<dbReference type="CDD" id="cd00303">
    <property type="entry name" value="retropepsin_like"/>
    <property type="match status" value="1"/>
</dbReference>
<evidence type="ECO:0000259" key="9">
    <source>
        <dbReference type="PROSITE" id="PS50158"/>
    </source>
</evidence>
<evidence type="ECO:0000313" key="13">
    <source>
        <dbReference type="Proteomes" id="UP000069940"/>
    </source>
</evidence>
<feature type="region of interest" description="Disordered" evidence="8">
    <location>
        <begin position="1"/>
        <end position="49"/>
    </location>
</feature>
<keyword evidence="5" id="KW-0378">Hydrolase</keyword>
<keyword evidence="7" id="KW-0175">Coiled coil</keyword>
<dbReference type="PROSITE" id="PS50175">
    <property type="entry name" value="ASP_PROT_RETROV"/>
    <property type="match status" value="1"/>
</dbReference>
<dbReference type="Proteomes" id="UP000069940">
    <property type="component" value="Unassembled WGS sequence"/>
</dbReference>
<protein>
    <recommendedName>
        <fullName evidence="14">Reverse transcriptase</fullName>
    </recommendedName>
</protein>
<feature type="domain" description="Peptidase A2" evidence="10">
    <location>
        <begin position="358"/>
        <end position="393"/>
    </location>
</feature>
<keyword evidence="4" id="KW-0255">Endonuclease</keyword>
<dbReference type="Pfam" id="PF00078">
    <property type="entry name" value="RVT_1"/>
    <property type="match status" value="1"/>
</dbReference>
<proteinExistence type="predicted"/>
<dbReference type="InterPro" id="IPR001995">
    <property type="entry name" value="Peptidase_A2_cat"/>
</dbReference>
<keyword evidence="6" id="KW-0479">Metal-binding</keyword>
<dbReference type="SUPFAM" id="SSF56672">
    <property type="entry name" value="DNA/RNA polymerases"/>
    <property type="match status" value="1"/>
</dbReference>
<feature type="domain" description="CCHC-type" evidence="9">
    <location>
        <begin position="290"/>
        <end position="305"/>
    </location>
</feature>
<dbReference type="InterPro" id="IPR043502">
    <property type="entry name" value="DNA/RNA_pol_sf"/>
</dbReference>
<dbReference type="PANTHER" id="PTHR37984:SF5">
    <property type="entry name" value="PROTEIN NYNRIN-LIKE"/>
    <property type="match status" value="1"/>
</dbReference>
<keyword evidence="3" id="KW-0540">Nuclease</keyword>